<keyword evidence="2" id="KW-1185">Reference proteome</keyword>
<sequence>MAEEAPSRVDRVSEAQKQVAITIYNFTPAHVNRAVAFTYGLPRVSDLPSRLSNCSCIPLAEEDAATDDPAERYLVKDSFPSFVAPQLVNELPKYVTGSGYIAASRTIIIGRAVGPSVLHFTHQYLCFVQVSAIKEIAGLWLMACAVKILQQDQG</sequence>
<evidence type="ECO:0000313" key="2">
    <source>
        <dbReference type="Proteomes" id="UP001230649"/>
    </source>
</evidence>
<proteinExistence type="predicted"/>
<comment type="caution">
    <text evidence="1">The sequence shown here is derived from an EMBL/GenBank/DDBJ whole genome shotgun (WGS) entry which is preliminary data.</text>
</comment>
<name>A0ACC2V490_9TREE</name>
<dbReference type="Proteomes" id="UP001230649">
    <property type="component" value="Unassembled WGS sequence"/>
</dbReference>
<evidence type="ECO:0000313" key="1">
    <source>
        <dbReference type="EMBL" id="KAJ9093822.1"/>
    </source>
</evidence>
<gene>
    <name evidence="1" type="ORF">QFC20_007035</name>
</gene>
<reference evidence="1" key="1">
    <citation type="submission" date="2023-04" db="EMBL/GenBank/DDBJ databases">
        <title>Draft Genome sequencing of Naganishia species isolated from polar environments using Oxford Nanopore Technology.</title>
        <authorList>
            <person name="Leo P."/>
            <person name="Venkateswaran K."/>
        </authorList>
    </citation>
    <scope>NUCLEOTIDE SEQUENCE</scope>
    <source>
        <strain evidence="1">MNA-CCFEE 5262</strain>
    </source>
</reference>
<protein>
    <submittedName>
        <fullName evidence="1">Uncharacterized protein</fullName>
    </submittedName>
</protein>
<accession>A0ACC2V490</accession>
<dbReference type="EMBL" id="JASBWS010000147">
    <property type="protein sequence ID" value="KAJ9093822.1"/>
    <property type="molecule type" value="Genomic_DNA"/>
</dbReference>
<organism evidence="1 2">
    <name type="scientific">Naganishia adeliensis</name>
    <dbReference type="NCBI Taxonomy" id="92952"/>
    <lineage>
        <taxon>Eukaryota</taxon>
        <taxon>Fungi</taxon>
        <taxon>Dikarya</taxon>
        <taxon>Basidiomycota</taxon>
        <taxon>Agaricomycotina</taxon>
        <taxon>Tremellomycetes</taxon>
        <taxon>Filobasidiales</taxon>
        <taxon>Filobasidiaceae</taxon>
        <taxon>Naganishia</taxon>
    </lineage>
</organism>